<dbReference type="RefSeq" id="WP_090501148.1">
    <property type="nucleotide sequence ID" value="NZ_FNCH01000011.1"/>
</dbReference>
<dbReference type="STRING" id="405671.SAMN05421827_11196"/>
<dbReference type="EMBL" id="FNCH01000011">
    <property type="protein sequence ID" value="SDG80070.1"/>
    <property type="molecule type" value="Genomic_DNA"/>
</dbReference>
<sequence>MFKAVSNHLSAEPKDIRWFYDHYAPMLLGYINGIVQDPQKSEDHLVAIITSFVKDVVILPEKSRLNTWLELRQYAQSKLTLYTAKDHQLNLNQSVNKGRLDLLDDLQKRIFCAVYYHGKSIQYLAATIGCDESEIRNQLKLSIDKMRRASGN</sequence>
<dbReference type="SUPFAM" id="SSF88659">
    <property type="entry name" value="Sigma3 and sigma4 domains of RNA polymerase sigma factors"/>
    <property type="match status" value="1"/>
</dbReference>
<keyword evidence="1" id="KW-0240">DNA-directed RNA polymerase</keyword>
<name>A0A1G7X927_9SPHI</name>
<keyword evidence="2" id="KW-1185">Reference proteome</keyword>
<gene>
    <name evidence="1" type="ORF">SAMN05421827_11196</name>
</gene>
<dbReference type="AlphaFoldDB" id="A0A1G7X927"/>
<evidence type="ECO:0000313" key="2">
    <source>
        <dbReference type="Proteomes" id="UP000199643"/>
    </source>
</evidence>
<evidence type="ECO:0000313" key="1">
    <source>
        <dbReference type="EMBL" id="SDG80070.1"/>
    </source>
</evidence>
<dbReference type="GO" id="GO:0000428">
    <property type="term" value="C:DNA-directed RNA polymerase complex"/>
    <property type="evidence" value="ECO:0007669"/>
    <property type="project" value="UniProtKB-KW"/>
</dbReference>
<dbReference type="Proteomes" id="UP000199643">
    <property type="component" value="Unassembled WGS sequence"/>
</dbReference>
<organism evidence="1 2">
    <name type="scientific">Pedobacter terrae</name>
    <dbReference type="NCBI Taxonomy" id="405671"/>
    <lineage>
        <taxon>Bacteria</taxon>
        <taxon>Pseudomonadati</taxon>
        <taxon>Bacteroidota</taxon>
        <taxon>Sphingobacteriia</taxon>
        <taxon>Sphingobacteriales</taxon>
        <taxon>Sphingobacteriaceae</taxon>
        <taxon>Pedobacter</taxon>
    </lineage>
</organism>
<accession>A0A1G7X927</accession>
<keyword evidence="1" id="KW-0804">Transcription</keyword>
<reference evidence="2" key="1">
    <citation type="submission" date="2016-10" db="EMBL/GenBank/DDBJ databases">
        <authorList>
            <person name="Varghese N."/>
            <person name="Submissions S."/>
        </authorList>
    </citation>
    <scope>NUCLEOTIDE SEQUENCE [LARGE SCALE GENOMIC DNA]</scope>
    <source>
        <strain evidence="2">DSM 17933</strain>
    </source>
</reference>
<dbReference type="OrthoDB" id="796306at2"/>
<protein>
    <submittedName>
        <fullName evidence="1">DNA-directed RNA polymerase specialized sigma subunit, sigma24 family</fullName>
    </submittedName>
</protein>
<dbReference type="InterPro" id="IPR013324">
    <property type="entry name" value="RNA_pol_sigma_r3/r4-like"/>
</dbReference>
<proteinExistence type="predicted"/>